<evidence type="ECO:0000313" key="4">
    <source>
        <dbReference type="Proteomes" id="UP001279734"/>
    </source>
</evidence>
<dbReference type="Proteomes" id="UP001279734">
    <property type="component" value="Unassembled WGS sequence"/>
</dbReference>
<accession>A0AAD3XHV9</accession>
<feature type="region of interest" description="Disordered" evidence="1">
    <location>
        <begin position="34"/>
        <end position="86"/>
    </location>
</feature>
<organism evidence="3 4">
    <name type="scientific">Nepenthes gracilis</name>
    <name type="common">Slender pitcher plant</name>
    <dbReference type="NCBI Taxonomy" id="150966"/>
    <lineage>
        <taxon>Eukaryota</taxon>
        <taxon>Viridiplantae</taxon>
        <taxon>Streptophyta</taxon>
        <taxon>Embryophyta</taxon>
        <taxon>Tracheophyta</taxon>
        <taxon>Spermatophyta</taxon>
        <taxon>Magnoliopsida</taxon>
        <taxon>eudicotyledons</taxon>
        <taxon>Gunneridae</taxon>
        <taxon>Pentapetalae</taxon>
        <taxon>Caryophyllales</taxon>
        <taxon>Nepenthaceae</taxon>
        <taxon>Nepenthes</taxon>
    </lineage>
</organism>
<keyword evidence="2" id="KW-0732">Signal</keyword>
<gene>
    <name evidence="3" type="ORF">Nepgr_006954</name>
</gene>
<evidence type="ECO:0000256" key="2">
    <source>
        <dbReference type="SAM" id="SignalP"/>
    </source>
</evidence>
<reference evidence="3" key="1">
    <citation type="submission" date="2023-05" db="EMBL/GenBank/DDBJ databases">
        <title>Nepenthes gracilis genome sequencing.</title>
        <authorList>
            <person name="Fukushima K."/>
        </authorList>
    </citation>
    <scope>NUCLEOTIDE SEQUENCE</scope>
    <source>
        <strain evidence="3">SING2019-196</strain>
    </source>
</reference>
<evidence type="ECO:0000313" key="3">
    <source>
        <dbReference type="EMBL" id="GMH05114.1"/>
    </source>
</evidence>
<keyword evidence="4" id="KW-1185">Reference proteome</keyword>
<dbReference type="EMBL" id="BSYO01000005">
    <property type="protein sequence ID" value="GMH05114.1"/>
    <property type="molecule type" value="Genomic_DNA"/>
</dbReference>
<evidence type="ECO:0000256" key="1">
    <source>
        <dbReference type="SAM" id="MobiDB-lite"/>
    </source>
</evidence>
<feature type="compositionally biased region" description="Polar residues" evidence="1">
    <location>
        <begin position="43"/>
        <end position="65"/>
    </location>
</feature>
<proteinExistence type="predicted"/>
<sequence>MAIGVLMMLSFTFLLEIIMMLDINNLTQFLCKRTPTQRPPDSPRQSNQISDDFTENSNEASGSSDTAEHGIGPSSDDTSTSIQIPIRRSQRIKMAPQYLQEFRRQQVHCSGFEELTRVVNSGFKLESWYHGTIGGPAQHEVRVGAGTGGGRRLVGSLTGQRLVWLGGRWLASSLQR</sequence>
<feature type="chain" id="PRO_5042019815" evidence="2">
    <location>
        <begin position="24"/>
        <end position="176"/>
    </location>
</feature>
<feature type="signal peptide" evidence="2">
    <location>
        <begin position="1"/>
        <end position="23"/>
    </location>
</feature>
<name>A0AAD3XHV9_NEPGR</name>
<comment type="caution">
    <text evidence="3">The sequence shown here is derived from an EMBL/GenBank/DDBJ whole genome shotgun (WGS) entry which is preliminary data.</text>
</comment>
<protein>
    <submittedName>
        <fullName evidence="3">Uncharacterized protein</fullName>
    </submittedName>
</protein>
<dbReference type="AlphaFoldDB" id="A0AAD3XHV9"/>